<dbReference type="InterPro" id="IPR013780">
    <property type="entry name" value="Glyco_hydro_b"/>
</dbReference>
<dbReference type="GO" id="GO:0033926">
    <property type="term" value="F:endo-alpha-N-acetylgalactosaminidase activity"/>
    <property type="evidence" value="ECO:0007669"/>
    <property type="project" value="InterPro"/>
</dbReference>
<evidence type="ECO:0000259" key="7">
    <source>
        <dbReference type="Pfam" id="PF18080"/>
    </source>
</evidence>
<comment type="cofactor">
    <cofactor evidence="1">
        <name>Ca(2+)</name>
        <dbReference type="ChEBI" id="CHEBI:29108"/>
    </cofactor>
</comment>
<name>A0A1G7A978_NIADE</name>
<evidence type="ECO:0000259" key="5">
    <source>
        <dbReference type="Pfam" id="PF17451"/>
    </source>
</evidence>
<reference evidence="9" key="1">
    <citation type="submission" date="2016-10" db="EMBL/GenBank/DDBJ databases">
        <authorList>
            <person name="Varghese N."/>
            <person name="Submissions S."/>
        </authorList>
    </citation>
    <scope>NUCLEOTIDE SEQUENCE [LARGE SCALE GENOMIC DNA]</scope>
    <source>
        <strain evidence="9">DSM 25811 / CCM 8410 / LMG 26954 / E90</strain>
    </source>
</reference>
<dbReference type="Pfam" id="PF17974">
    <property type="entry name" value="GalBD_like"/>
    <property type="match status" value="1"/>
</dbReference>
<accession>A0A1G7A978</accession>
<dbReference type="InterPro" id="IPR014718">
    <property type="entry name" value="GH-type_carb-bd"/>
</dbReference>
<organism evidence="8 9">
    <name type="scientific">Niabella drilacis (strain DSM 25811 / CCM 8410 / CCUG 62505 / LMG 26954 / E90)</name>
    <dbReference type="NCBI Taxonomy" id="1285928"/>
    <lineage>
        <taxon>Bacteria</taxon>
        <taxon>Pseudomonadati</taxon>
        <taxon>Bacteroidota</taxon>
        <taxon>Chitinophagia</taxon>
        <taxon>Chitinophagales</taxon>
        <taxon>Chitinophagaceae</taxon>
        <taxon>Niabella</taxon>
    </lineage>
</organism>
<dbReference type="STRING" id="1285928.SAMN04487894_12132"/>
<proteinExistence type="predicted"/>
<evidence type="ECO:0000256" key="1">
    <source>
        <dbReference type="ARBA" id="ARBA00001913"/>
    </source>
</evidence>
<keyword evidence="3" id="KW-0106">Calcium</keyword>
<dbReference type="Pfam" id="PF12905">
    <property type="entry name" value="Glyco_hydro_101"/>
    <property type="match status" value="1"/>
</dbReference>
<feature type="domain" description="Glycosyl hydrolase 101 beta-sandwich" evidence="5">
    <location>
        <begin position="700"/>
        <end position="795"/>
    </location>
</feature>
<sequence>MAKGRQVFLLIGLLAGILVLNNRGMAQDKMPLQQKLAGQAVRSSAGETLKAAKGEDVLFIIEGLEEPAGRLMAEFDVVPENSGSKFGLITGYNSPGQWNYIGCNQTADILGYAHWFAKSGKEQKEIAVDIGKFFAGYSRHVMIQQEGRVVTVYLDGEKIARQEVPFLHEHKGKLGFRVFDGGAVLVKNFKLGPVAPAARSLNRASGMRLGSGFMDVLFSQSYPVPFQYRLKATGAQVSGARTIPNGFLVNGRFYTAHTRVSKKAGQVIYTSVIPDLKTDITTAFSVQDNVVLMKVLQISERGTEKVKTLAFPYQDVVTLKNDEPGATLSVARNVIKDLFLPLAEREPGPAEDYGAVAILNNNRFAVSIENNVPYNGKQVAFRTFEDNGERFTAVYSNEWIIRDVSGARLPLPEMKIVFAGDLNRDEKTDWQDAAIAHAKVFPAPRGAAQLRQSYATITMNFASGAQYPFLRQLDNIKKFYLATDGFGQMVELKGYQSEGHDSGHPDYAGHYNERAGGLKELQLLTKRAKDYGAYIGLHINHSEAYPEARAYDNDIISDLPGWSWLDQAYLINKKRDIERGSFAQRIRELRRDLPDLAFLYLDTYREHSSIAKYTAGLLSGLDLAIWTEDQDVFYKEASWTHHPSDAKSMISRFIQHRYRDGYARHPLLLGGYDRGASIGFMGWQKGRDFNKVLQLFFTQQLPYRFLMQHPLLKLSDTEAVFEGALVSSSAGGVNYIKRDGHLVKSGDLVFIPWFYNGVEKIYHYNPDGGRSSWQLPREWRGTAKVRLYKLTDQGRIFLANLPVSRSGEVVIDAGPKQGYVIYKSEPTPLKSVTWGEYGLVKNPGFDNRLEGWSRKGGAVQAVTTAYGQTVARLEGNGSLSQPVALKKGKDYVLSVWVEVSGRGKASLTIGSRTVSINESTVQNFTDNSDRYGTRFQCLKIPFRYEGGAALVQLGFEPGTADANASFDDVRLIGHPLTGKPGYLVYEDFEQVDEGWGPFIASKPSAYTTHLSETHAPYTDDTIDGRFSLKTWREGNGEVMRTSPALIRFEAGKKYRVSLKYKVSAPSVYRLELKSKKAGKTLQSIPLDERNVKETALDFENADADDTYLCVTKKGDGILILDDFGITGY</sequence>
<dbReference type="OrthoDB" id="1095434at2"/>
<evidence type="ECO:0000259" key="4">
    <source>
        <dbReference type="Pfam" id="PF12905"/>
    </source>
</evidence>
<dbReference type="InterPro" id="IPR040502">
    <property type="entry name" value="GH101_dom-6"/>
</dbReference>
<evidence type="ECO:0000256" key="2">
    <source>
        <dbReference type="ARBA" id="ARBA00011245"/>
    </source>
</evidence>
<dbReference type="EMBL" id="FMZO01000021">
    <property type="protein sequence ID" value="SDE10446.1"/>
    <property type="molecule type" value="Genomic_DNA"/>
</dbReference>
<dbReference type="GO" id="GO:0030246">
    <property type="term" value="F:carbohydrate binding"/>
    <property type="evidence" value="ECO:0007669"/>
    <property type="project" value="InterPro"/>
</dbReference>
<evidence type="ECO:0000256" key="3">
    <source>
        <dbReference type="ARBA" id="ARBA00022837"/>
    </source>
</evidence>
<keyword evidence="9" id="KW-1185">Reference proteome</keyword>
<evidence type="ECO:0000259" key="6">
    <source>
        <dbReference type="Pfam" id="PF17974"/>
    </source>
</evidence>
<feature type="domain" description="Galactose mutarotase-like fold" evidence="7">
    <location>
        <begin position="211"/>
        <end position="430"/>
    </location>
</feature>
<dbReference type="Pfam" id="PF17451">
    <property type="entry name" value="Glyco_hyd_101C"/>
    <property type="match status" value="1"/>
</dbReference>
<feature type="domain" description="Endo-alpha-N-acetylgalactosaminidase" evidence="6">
    <location>
        <begin position="984"/>
        <end position="1087"/>
    </location>
</feature>
<dbReference type="AlphaFoldDB" id="A0A1G7A978"/>
<dbReference type="Gene3D" id="2.60.120.260">
    <property type="entry name" value="Galactose-binding domain-like"/>
    <property type="match status" value="2"/>
</dbReference>
<dbReference type="InterPro" id="IPR035364">
    <property type="entry name" value="Beta_sandwich_GH101"/>
</dbReference>
<evidence type="ECO:0000313" key="8">
    <source>
        <dbReference type="EMBL" id="SDE10446.1"/>
    </source>
</evidence>
<dbReference type="Gene3D" id="2.60.40.1180">
    <property type="entry name" value="Golgi alpha-mannosidase II"/>
    <property type="match status" value="1"/>
</dbReference>
<gene>
    <name evidence="8" type="ORF">SAMN04487894_12132</name>
</gene>
<dbReference type="Proteomes" id="UP000198757">
    <property type="component" value="Unassembled WGS sequence"/>
</dbReference>
<protein>
    <submittedName>
        <fullName evidence="8">Endo-alpha-N-acetylgalactosaminidase</fullName>
    </submittedName>
</protein>
<dbReference type="SUPFAM" id="SSF49785">
    <property type="entry name" value="Galactose-binding domain-like"/>
    <property type="match status" value="1"/>
</dbReference>
<feature type="domain" description="Endo-alpha-N-acetylgalactosaminidase" evidence="4">
    <location>
        <begin position="431"/>
        <end position="691"/>
    </location>
</feature>
<dbReference type="InterPro" id="IPR025706">
    <property type="entry name" value="Endoa_GalNAc"/>
</dbReference>
<comment type="subunit">
    <text evidence="2">Monomer.</text>
</comment>
<dbReference type="Gene3D" id="3.20.20.80">
    <property type="entry name" value="Glycosidases"/>
    <property type="match status" value="1"/>
</dbReference>
<evidence type="ECO:0000313" key="9">
    <source>
        <dbReference type="Proteomes" id="UP000198757"/>
    </source>
</evidence>
<dbReference type="InterPro" id="IPR008979">
    <property type="entry name" value="Galactose-bd-like_sf"/>
</dbReference>
<dbReference type="InterPro" id="IPR040633">
    <property type="entry name" value="Gal_mutarotas_3"/>
</dbReference>
<dbReference type="RefSeq" id="WP_090392984.1">
    <property type="nucleotide sequence ID" value="NZ_FMZO01000021.1"/>
</dbReference>
<dbReference type="Pfam" id="PF18080">
    <property type="entry name" value="Gal_mutarotas_3"/>
    <property type="match status" value="1"/>
</dbReference>
<dbReference type="Gene3D" id="2.70.98.10">
    <property type="match status" value="1"/>
</dbReference>